<dbReference type="OrthoDB" id="411064at2759"/>
<dbReference type="SUPFAM" id="SSF56529">
    <property type="entry name" value="FAH"/>
    <property type="match status" value="1"/>
</dbReference>
<dbReference type="EMBL" id="GG738853">
    <property type="protein sequence ID" value="EFC47770.1"/>
    <property type="molecule type" value="Genomic_DNA"/>
</dbReference>
<keyword evidence="2" id="KW-0479">Metal-binding</keyword>
<dbReference type="PANTHER" id="PTHR11820">
    <property type="entry name" value="ACYLPYRUVASE"/>
    <property type="match status" value="1"/>
</dbReference>
<dbReference type="VEuPathDB" id="AmoebaDB:NAEGRDRAFT_35738"/>
<reference evidence="4 5" key="1">
    <citation type="journal article" date="2010" name="Cell">
        <title>The genome of Naegleria gruberi illuminates early eukaryotic versatility.</title>
        <authorList>
            <person name="Fritz-Laylin L.K."/>
            <person name="Prochnik S.E."/>
            <person name="Ginger M.L."/>
            <person name="Dacks J.B."/>
            <person name="Carpenter M.L."/>
            <person name="Field M.C."/>
            <person name="Kuo A."/>
            <person name="Paredez A."/>
            <person name="Chapman J."/>
            <person name="Pham J."/>
            <person name="Shu S."/>
            <person name="Neupane R."/>
            <person name="Cipriano M."/>
            <person name="Mancuso J."/>
            <person name="Tu H."/>
            <person name="Salamov A."/>
            <person name="Lindquist E."/>
            <person name="Shapiro H."/>
            <person name="Lucas S."/>
            <person name="Grigoriev I.V."/>
            <person name="Cande W.Z."/>
            <person name="Fulton C."/>
            <person name="Rokhsar D.S."/>
            <person name="Dawson S.C."/>
        </authorList>
    </citation>
    <scope>NUCLEOTIDE SEQUENCE [LARGE SCALE GENOMIC DNA]</scope>
    <source>
        <strain evidence="4 5">NEG-M</strain>
    </source>
</reference>
<dbReference type="OMA" id="WNIAETI"/>
<dbReference type="eggNOG" id="KOG1535">
    <property type="taxonomic scope" value="Eukaryota"/>
</dbReference>
<dbReference type="GO" id="GO:0018773">
    <property type="term" value="F:acetylpyruvate hydrolase activity"/>
    <property type="evidence" value="ECO:0007669"/>
    <property type="project" value="TreeGrafter"/>
</dbReference>
<accession>D2V650</accession>
<name>D2V650_NAEGR</name>
<feature type="domain" description="Fumarylacetoacetase-like C-terminal" evidence="3">
    <location>
        <begin position="11"/>
        <end position="215"/>
    </location>
</feature>
<dbReference type="RefSeq" id="XP_002680514.1">
    <property type="nucleotide sequence ID" value="XM_002680468.1"/>
</dbReference>
<sequence length="224" mass="24827">MMQTITARTRKIVCLLKNYEAHAKEMQGAVPSSPEFFLKPTTSIVVHEKDGKNPIHISSISHLTQDVHHEVELGVVIGKRGKNISQQDAFSHVKGFFVALDLTARDLQNKAKKNGKPWTVAKGFDDFCPIGSEMIESTNLVQDGKLKNLTIFIKINGQVKQRGFTNDMIYNVPQAIEAISQVMTLEEDDLILTGTPEGVSQINSGDVLEFGVEDVTPTYQFNVV</sequence>
<dbReference type="InterPro" id="IPR036663">
    <property type="entry name" value="Fumarylacetoacetase_C_sf"/>
</dbReference>
<keyword evidence="5" id="KW-1185">Reference proteome</keyword>
<comment type="similarity">
    <text evidence="1">Belongs to the FAH family.</text>
</comment>
<evidence type="ECO:0000256" key="1">
    <source>
        <dbReference type="ARBA" id="ARBA00010211"/>
    </source>
</evidence>
<proteinExistence type="inferred from homology"/>
<dbReference type="GeneID" id="8861930"/>
<evidence type="ECO:0000256" key="2">
    <source>
        <dbReference type="ARBA" id="ARBA00022723"/>
    </source>
</evidence>
<dbReference type="STRING" id="5762.D2V650"/>
<dbReference type="GO" id="GO:0005739">
    <property type="term" value="C:mitochondrion"/>
    <property type="evidence" value="ECO:0007669"/>
    <property type="project" value="TreeGrafter"/>
</dbReference>
<dbReference type="InParanoid" id="D2V650"/>
<dbReference type="AlphaFoldDB" id="D2V650"/>
<dbReference type="Gene3D" id="3.90.850.10">
    <property type="entry name" value="Fumarylacetoacetase-like, C-terminal domain"/>
    <property type="match status" value="1"/>
</dbReference>
<evidence type="ECO:0000313" key="4">
    <source>
        <dbReference type="EMBL" id="EFC47770.1"/>
    </source>
</evidence>
<evidence type="ECO:0000313" key="5">
    <source>
        <dbReference type="Proteomes" id="UP000006671"/>
    </source>
</evidence>
<evidence type="ECO:0000259" key="3">
    <source>
        <dbReference type="Pfam" id="PF01557"/>
    </source>
</evidence>
<dbReference type="Proteomes" id="UP000006671">
    <property type="component" value="Unassembled WGS sequence"/>
</dbReference>
<protein>
    <submittedName>
        <fullName evidence="4">Predicted protein</fullName>
    </submittedName>
</protein>
<dbReference type="InterPro" id="IPR011234">
    <property type="entry name" value="Fumarylacetoacetase-like_C"/>
</dbReference>
<organism evidence="5">
    <name type="scientific">Naegleria gruberi</name>
    <name type="common">Amoeba</name>
    <dbReference type="NCBI Taxonomy" id="5762"/>
    <lineage>
        <taxon>Eukaryota</taxon>
        <taxon>Discoba</taxon>
        <taxon>Heterolobosea</taxon>
        <taxon>Tetramitia</taxon>
        <taxon>Eutetramitia</taxon>
        <taxon>Vahlkampfiidae</taxon>
        <taxon>Naegleria</taxon>
    </lineage>
</organism>
<gene>
    <name evidence="4" type="ORF">NAEGRDRAFT_35738</name>
</gene>
<dbReference type="GO" id="GO:0046872">
    <property type="term" value="F:metal ion binding"/>
    <property type="evidence" value="ECO:0007669"/>
    <property type="project" value="UniProtKB-KW"/>
</dbReference>
<dbReference type="PANTHER" id="PTHR11820:SF7">
    <property type="entry name" value="ACYLPYRUVASE FAHD1, MITOCHONDRIAL"/>
    <property type="match status" value="1"/>
</dbReference>
<dbReference type="FunCoup" id="D2V650">
    <property type="interactions" value="217"/>
</dbReference>
<dbReference type="KEGG" id="ngr:NAEGRDRAFT_35738"/>
<dbReference type="Pfam" id="PF01557">
    <property type="entry name" value="FAA_hydrolase"/>
    <property type="match status" value="1"/>
</dbReference>